<evidence type="ECO:0000256" key="1">
    <source>
        <dbReference type="ARBA" id="ARBA00008683"/>
    </source>
</evidence>
<evidence type="ECO:0000259" key="5">
    <source>
        <dbReference type="Pfam" id="PF01343"/>
    </source>
</evidence>
<dbReference type="InterPro" id="IPR002142">
    <property type="entry name" value="Peptidase_S49"/>
</dbReference>
<dbReference type="Gene3D" id="3.90.226.10">
    <property type="entry name" value="2-enoyl-CoA Hydratase, Chain A, domain 1"/>
    <property type="match status" value="1"/>
</dbReference>
<dbReference type="PANTHER" id="PTHR33209">
    <property type="entry name" value="PROTEASE 4"/>
    <property type="match status" value="1"/>
</dbReference>
<dbReference type="GO" id="GO:0006508">
    <property type="term" value="P:proteolysis"/>
    <property type="evidence" value="ECO:0007669"/>
    <property type="project" value="UniProtKB-KW"/>
</dbReference>
<dbReference type="GO" id="GO:0008236">
    <property type="term" value="F:serine-type peptidase activity"/>
    <property type="evidence" value="ECO:0007669"/>
    <property type="project" value="UniProtKB-KW"/>
</dbReference>
<evidence type="ECO:0000313" key="7">
    <source>
        <dbReference type="Proteomes" id="UP000005234"/>
    </source>
</evidence>
<keyword evidence="4" id="KW-0720">Serine protease</keyword>
<accession>H8L2J2</accession>
<proteinExistence type="inferred from homology"/>
<keyword evidence="3" id="KW-0378">Hydrolase</keyword>
<dbReference type="STRING" id="767434.Fraau_0995"/>
<dbReference type="CDD" id="cd07022">
    <property type="entry name" value="S49_Sppa_36K_type"/>
    <property type="match status" value="1"/>
</dbReference>
<dbReference type="InterPro" id="IPR033855">
    <property type="entry name" value="Protein_C"/>
</dbReference>
<dbReference type="eggNOG" id="COG0616">
    <property type="taxonomic scope" value="Bacteria"/>
</dbReference>
<keyword evidence="2 6" id="KW-0645">Protease</keyword>
<dbReference type="PANTHER" id="PTHR33209:SF1">
    <property type="entry name" value="PEPTIDASE S49 DOMAIN-CONTAINING PROTEIN"/>
    <property type="match status" value="1"/>
</dbReference>
<dbReference type="Proteomes" id="UP000005234">
    <property type="component" value="Chromosome"/>
</dbReference>
<name>H8L2J2_FRAAD</name>
<evidence type="ECO:0000256" key="2">
    <source>
        <dbReference type="ARBA" id="ARBA00022670"/>
    </source>
</evidence>
<dbReference type="AlphaFoldDB" id="H8L2J2"/>
<dbReference type="KEGG" id="fau:Fraau_0995"/>
<dbReference type="HOGENOM" id="CLU_046540_2_1_6"/>
<dbReference type="EMBL" id="CP003350">
    <property type="protein sequence ID" value="AFC85459.1"/>
    <property type="molecule type" value="Genomic_DNA"/>
</dbReference>
<reference evidence="6" key="1">
    <citation type="submission" date="2012-02" db="EMBL/GenBank/DDBJ databases">
        <title>The complete genome of Frateuria aurantia DSM 6220.</title>
        <authorList>
            <consortium name="US DOE Joint Genome Institute (JGI-PGF)"/>
            <person name="Lucas S."/>
            <person name="Copeland A."/>
            <person name="Lapidus A."/>
            <person name="Glavina del Rio T."/>
            <person name="Dalin E."/>
            <person name="Tice H."/>
            <person name="Bruce D."/>
            <person name="Goodwin L."/>
            <person name="Pitluck S."/>
            <person name="Peters L."/>
            <person name="Ovchinnikova G."/>
            <person name="Teshima H."/>
            <person name="Kyrpides N."/>
            <person name="Mavromatis K."/>
            <person name="Ivanova N."/>
            <person name="Brettin T."/>
            <person name="Detter J.C."/>
            <person name="Han C."/>
            <person name="Larimer F."/>
            <person name="Land M."/>
            <person name="Hauser L."/>
            <person name="Markowitz V."/>
            <person name="Cheng J.-F."/>
            <person name="Hugenholtz P."/>
            <person name="Woyke T."/>
            <person name="Wu D."/>
            <person name="Brambilla E."/>
            <person name="Klenk H.-P."/>
            <person name="Eisen J.A."/>
        </authorList>
    </citation>
    <scope>NUCLEOTIDE SEQUENCE</scope>
    <source>
        <strain evidence="6">DSM 6220</strain>
    </source>
</reference>
<evidence type="ECO:0000256" key="3">
    <source>
        <dbReference type="ARBA" id="ARBA00022801"/>
    </source>
</evidence>
<dbReference type="Pfam" id="PF01343">
    <property type="entry name" value="Peptidase_S49"/>
    <property type="match status" value="1"/>
</dbReference>
<dbReference type="SUPFAM" id="SSF52096">
    <property type="entry name" value="ClpP/crotonase"/>
    <property type="match status" value="1"/>
</dbReference>
<gene>
    <name evidence="6" type="ordered locus">Fraau_0995</name>
</gene>
<keyword evidence="7" id="KW-1185">Reference proteome</keyword>
<organism evidence="6 7">
    <name type="scientific">Frateuria aurantia (strain ATCC 33424 / DSM 6220 / KCTC 2777 / LMG 1558 / NBRC 3245 / NCIMB 13370)</name>
    <name type="common">Acetobacter aurantius</name>
    <dbReference type="NCBI Taxonomy" id="767434"/>
    <lineage>
        <taxon>Bacteria</taxon>
        <taxon>Pseudomonadati</taxon>
        <taxon>Pseudomonadota</taxon>
        <taxon>Gammaproteobacteria</taxon>
        <taxon>Lysobacterales</taxon>
        <taxon>Rhodanobacteraceae</taxon>
        <taxon>Frateuria</taxon>
    </lineage>
</organism>
<dbReference type="RefSeq" id="WP_014402465.1">
    <property type="nucleotide sequence ID" value="NC_017033.1"/>
</dbReference>
<protein>
    <submittedName>
        <fullName evidence="6">ClpP class periplasmic serine protease</fullName>
    </submittedName>
</protein>
<comment type="similarity">
    <text evidence="1">Belongs to the peptidase S49 family.</text>
</comment>
<evidence type="ECO:0000313" key="6">
    <source>
        <dbReference type="EMBL" id="AFC85459.1"/>
    </source>
</evidence>
<dbReference type="InterPro" id="IPR029045">
    <property type="entry name" value="ClpP/crotonase-like_dom_sf"/>
</dbReference>
<sequence>MINLADMAAARPWLMMPQSLERLLAIADRQLEPQALETRPGDELRNTRTTSVRDGVAIVPVTGPIFRYANLMTRICGATSTQVLATDIQAALDDPSVRAIVLDIDSPGGEANGINELAEMIFAARGQKPIVSYVGGTGASAGYWIASAADEIVADETAVLGSIGVVLEVMLADDAPGKRRLQIVSQNAPNKRPDLKTEEGQAKVGDMINSMARVFEAKVARNRGVALDQVGPMGDHGGVRIGADAVAAGLADRLGSLESVVAELSQRRPSPFQNTRRSPMGHKVSSTEELQQAISAGVDPATIELIPAAAQDDPALAQQAAAAERARIQGINALARPGFEKEVAAAIESGMPVAEAALSILTAAGERGITLEGIAADATHARGAAPGEQATAAREFNPRAIWSSRKGAQ</sequence>
<evidence type="ECO:0000256" key="4">
    <source>
        <dbReference type="ARBA" id="ARBA00022825"/>
    </source>
</evidence>
<feature type="domain" description="Peptidase S49" evidence="5">
    <location>
        <begin position="126"/>
        <end position="266"/>
    </location>
</feature>